<evidence type="ECO:0000313" key="2">
    <source>
        <dbReference type="EMBL" id="CAI6092019.1"/>
    </source>
</evidence>
<keyword evidence="3" id="KW-1185">Reference proteome</keyword>
<reference evidence="2" key="1">
    <citation type="submission" date="2023-01" db="EMBL/GenBank/DDBJ databases">
        <authorList>
            <person name="Piombo E."/>
        </authorList>
    </citation>
    <scope>NUCLEOTIDE SEQUENCE</scope>
</reference>
<evidence type="ECO:0000313" key="3">
    <source>
        <dbReference type="Proteomes" id="UP001160390"/>
    </source>
</evidence>
<organism evidence="2 3">
    <name type="scientific">Clonostachys chloroleuca</name>
    <dbReference type="NCBI Taxonomy" id="1926264"/>
    <lineage>
        <taxon>Eukaryota</taxon>
        <taxon>Fungi</taxon>
        <taxon>Dikarya</taxon>
        <taxon>Ascomycota</taxon>
        <taxon>Pezizomycotina</taxon>
        <taxon>Sordariomycetes</taxon>
        <taxon>Hypocreomycetidae</taxon>
        <taxon>Hypocreales</taxon>
        <taxon>Bionectriaceae</taxon>
        <taxon>Clonostachys</taxon>
    </lineage>
</organism>
<protein>
    <submittedName>
        <fullName evidence="2">Uncharacterized protein</fullName>
    </submittedName>
</protein>
<feature type="compositionally biased region" description="Polar residues" evidence="1">
    <location>
        <begin position="8"/>
        <end position="17"/>
    </location>
</feature>
<feature type="region of interest" description="Disordered" evidence="1">
    <location>
        <begin position="1"/>
        <end position="45"/>
    </location>
</feature>
<accession>A0AA35M882</accession>
<dbReference type="Proteomes" id="UP001160390">
    <property type="component" value="Unassembled WGS sequence"/>
</dbReference>
<proteinExistence type="predicted"/>
<comment type="caution">
    <text evidence="2">The sequence shown here is derived from an EMBL/GenBank/DDBJ whole genome shotgun (WGS) entry which is preliminary data.</text>
</comment>
<dbReference type="AlphaFoldDB" id="A0AA35M882"/>
<gene>
    <name evidence="2" type="ORF">CCHLO57077_00006199</name>
</gene>
<feature type="compositionally biased region" description="Basic and acidic residues" evidence="1">
    <location>
        <begin position="26"/>
        <end position="45"/>
    </location>
</feature>
<evidence type="ECO:0000256" key="1">
    <source>
        <dbReference type="SAM" id="MobiDB-lite"/>
    </source>
</evidence>
<sequence length="83" mass="9300">MGAKQRKGTNNANQASKYTGAAAKNRQTEKRRPSEWRGGAETEQQARNKRLKMLLRINIWSYLAAGSDNDVERVLPEQDGSPV</sequence>
<name>A0AA35M882_9HYPO</name>
<dbReference type="EMBL" id="CABFNP030001195">
    <property type="protein sequence ID" value="CAI6092019.1"/>
    <property type="molecule type" value="Genomic_DNA"/>
</dbReference>